<evidence type="ECO:0000256" key="1">
    <source>
        <dbReference type="ARBA" id="ARBA00004141"/>
    </source>
</evidence>
<gene>
    <name evidence="12" type="primary">Cers2_0</name>
    <name evidence="12" type="ORF">GTO93_0020363</name>
</gene>
<dbReference type="SMART" id="SM00724">
    <property type="entry name" value="TLC"/>
    <property type="match status" value="1"/>
</dbReference>
<organism evidence="12 13">
    <name type="scientific">Polyodon spathula</name>
    <name type="common">North American paddlefish</name>
    <name type="synonym">Squalus spathula</name>
    <dbReference type="NCBI Taxonomy" id="7913"/>
    <lineage>
        <taxon>Eukaryota</taxon>
        <taxon>Metazoa</taxon>
        <taxon>Chordata</taxon>
        <taxon>Craniata</taxon>
        <taxon>Vertebrata</taxon>
        <taxon>Euteleostomi</taxon>
        <taxon>Actinopterygii</taxon>
        <taxon>Chondrostei</taxon>
        <taxon>Acipenseriformes</taxon>
        <taxon>Polyodontidae</taxon>
        <taxon>Polyodon</taxon>
    </lineage>
</organism>
<feature type="compositionally biased region" description="Polar residues" evidence="9">
    <location>
        <begin position="276"/>
        <end position="287"/>
    </location>
</feature>
<evidence type="ECO:0000256" key="4">
    <source>
        <dbReference type="ARBA" id="ARBA00022692"/>
    </source>
</evidence>
<protein>
    <submittedName>
        <fullName evidence="12">CERS2 synthase</fullName>
    </submittedName>
</protein>
<sequence length="298" mass="35161">VQADVGALCKKAGCSLQQVERWFRRRRNQDRPSLLKKFREASWRFTFYLLAFFAGLAALIDKPWFYNLKDMWKGFPVLVLLPSQYWYYMIELGFYWSLLFSVASDIKRKDFKEQIVHHIATIVLISLSWCVNFIRAGTLIMLVHDASDYFLESAKIFNYAGWKKTCNAIFIVFAAVFIITRLVIFPFWILHCTVVYPLSIYPPFFVYYFFNGLLMVLQLLHLFWAALILRMAHKFVTGKFVDDERSDKEETDNSEEEEEEEEKKKKRGRVREVKETPQNGPVQNGHPTTTTNNNRKNN</sequence>
<dbReference type="PROSITE" id="PS50922">
    <property type="entry name" value="TLC"/>
    <property type="match status" value="1"/>
</dbReference>
<keyword evidence="5 10" id="KW-1133">Transmembrane helix</keyword>
<reference evidence="12" key="1">
    <citation type="journal article" date="2021" name="Cell">
        <title>Tracing the genetic footprints of vertebrate landing in non-teleost ray-finned fishes.</title>
        <authorList>
            <person name="Bi X."/>
            <person name="Wang K."/>
            <person name="Yang L."/>
            <person name="Pan H."/>
            <person name="Jiang H."/>
            <person name="Wei Q."/>
            <person name="Fang M."/>
            <person name="Yu H."/>
            <person name="Zhu C."/>
            <person name="Cai Y."/>
            <person name="He Y."/>
            <person name="Gan X."/>
            <person name="Zeng H."/>
            <person name="Yu D."/>
            <person name="Zhu Y."/>
            <person name="Jiang H."/>
            <person name="Qiu Q."/>
            <person name="Yang H."/>
            <person name="Zhang Y.E."/>
            <person name="Wang W."/>
            <person name="Zhu M."/>
            <person name="He S."/>
            <person name="Zhang G."/>
        </authorList>
    </citation>
    <scope>NUCLEOTIDE SEQUENCE</scope>
    <source>
        <strain evidence="12">Pddl_001</strain>
    </source>
</reference>
<evidence type="ECO:0000256" key="5">
    <source>
        <dbReference type="ARBA" id="ARBA00022989"/>
    </source>
</evidence>
<feature type="compositionally biased region" description="Acidic residues" evidence="9">
    <location>
        <begin position="249"/>
        <end position="261"/>
    </location>
</feature>
<evidence type="ECO:0000313" key="13">
    <source>
        <dbReference type="Proteomes" id="UP001166093"/>
    </source>
</evidence>
<dbReference type="PANTHER" id="PTHR12560">
    <property type="entry name" value="LONGEVITY ASSURANCE FACTOR 1 LAG1"/>
    <property type="match status" value="1"/>
</dbReference>
<comment type="pathway">
    <text evidence="3">Sphingolipid metabolism.</text>
</comment>
<dbReference type="Pfam" id="PF03798">
    <property type="entry name" value="TRAM_LAG1_CLN8"/>
    <property type="match status" value="1"/>
</dbReference>
<keyword evidence="6 8" id="KW-0472">Membrane</keyword>
<dbReference type="InterPro" id="IPR016439">
    <property type="entry name" value="Lag1/Lac1-like"/>
</dbReference>
<accession>A0ABS2XTW1</accession>
<evidence type="ECO:0000313" key="12">
    <source>
        <dbReference type="EMBL" id="MBN3277496.1"/>
    </source>
</evidence>
<feature type="region of interest" description="Disordered" evidence="9">
    <location>
        <begin position="244"/>
        <end position="298"/>
    </location>
</feature>
<dbReference type="PANTHER" id="PTHR12560:SF7">
    <property type="entry name" value="CERAMIDE SYNTHASE 2"/>
    <property type="match status" value="1"/>
</dbReference>
<keyword evidence="4 8" id="KW-0812">Transmembrane</keyword>
<feature type="non-terminal residue" evidence="12">
    <location>
        <position position="1"/>
    </location>
</feature>
<feature type="compositionally biased region" description="Low complexity" evidence="9">
    <location>
        <begin position="288"/>
        <end position="298"/>
    </location>
</feature>
<comment type="subcellular location">
    <subcellularLocation>
        <location evidence="1">Membrane</location>
        <topology evidence="1">Multi-pass membrane protein</topology>
    </subcellularLocation>
</comment>
<evidence type="ECO:0000256" key="6">
    <source>
        <dbReference type="ARBA" id="ARBA00023136"/>
    </source>
</evidence>
<keyword evidence="13" id="KW-1185">Reference proteome</keyword>
<feature type="non-terminal residue" evidence="12">
    <location>
        <position position="298"/>
    </location>
</feature>
<dbReference type="InterPro" id="IPR006634">
    <property type="entry name" value="TLC-dom"/>
</dbReference>
<evidence type="ECO:0000256" key="10">
    <source>
        <dbReference type="SAM" id="Phobius"/>
    </source>
</evidence>
<comment type="caution">
    <text evidence="12">The sequence shown here is derived from an EMBL/GenBank/DDBJ whole genome shotgun (WGS) entry which is preliminary data.</text>
</comment>
<feature type="transmembrane region" description="Helical" evidence="10">
    <location>
        <begin position="85"/>
        <end position="103"/>
    </location>
</feature>
<feature type="domain" description="TLC" evidence="11">
    <location>
        <begin position="36"/>
        <end position="237"/>
    </location>
</feature>
<feature type="transmembrane region" description="Helical" evidence="10">
    <location>
        <begin position="169"/>
        <end position="190"/>
    </location>
</feature>
<evidence type="ECO:0000256" key="9">
    <source>
        <dbReference type="SAM" id="MobiDB-lite"/>
    </source>
</evidence>
<dbReference type="EMBL" id="JAAWVQ010070698">
    <property type="protein sequence ID" value="MBN3277496.1"/>
    <property type="molecule type" value="Genomic_DNA"/>
</dbReference>
<evidence type="ECO:0000256" key="2">
    <source>
        <dbReference type="ARBA" id="ARBA00004760"/>
    </source>
</evidence>
<evidence type="ECO:0000256" key="8">
    <source>
        <dbReference type="PROSITE-ProRule" id="PRU00205"/>
    </source>
</evidence>
<proteinExistence type="predicted"/>
<evidence type="ECO:0000256" key="3">
    <source>
        <dbReference type="ARBA" id="ARBA00004991"/>
    </source>
</evidence>
<comment type="catalytic activity">
    <reaction evidence="7">
        <text>sphinganine + octadecanoyl-CoA = N-(octadecanoyl)-sphinganine + CoA + H(+)</text>
        <dbReference type="Rhea" id="RHEA:36547"/>
        <dbReference type="ChEBI" id="CHEBI:15378"/>
        <dbReference type="ChEBI" id="CHEBI:57287"/>
        <dbReference type="ChEBI" id="CHEBI:57394"/>
        <dbReference type="ChEBI" id="CHEBI:57817"/>
        <dbReference type="ChEBI" id="CHEBI:67033"/>
    </reaction>
    <physiologicalReaction direction="left-to-right" evidence="7">
        <dbReference type="Rhea" id="RHEA:36548"/>
    </physiologicalReaction>
</comment>
<dbReference type="Gene3D" id="1.10.10.60">
    <property type="entry name" value="Homeodomain-like"/>
    <property type="match status" value="1"/>
</dbReference>
<evidence type="ECO:0000256" key="7">
    <source>
        <dbReference type="ARBA" id="ARBA00049036"/>
    </source>
</evidence>
<feature type="transmembrane region" description="Helical" evidence="10">
    <location>
        <begin position="45"/>
        <end position="65"/>
    </location>
</feature>
<dbReference type="PIRSF" id="PIRSF005225">
    <property type="entry name" value="LAG1_LAC1"/>
    <property type="match status" value="1"/>
</dbReference>
<name>A0ABS2XTW1_POLSP</name>
<evidence type="ECO:0000259" key="11">
    <source>
        <dbReference type="PROSITE" id="PS50922"/>
    </source>
</evidence>
<feature type="transmembrane region" description="Helical" evidence="10">
    <location>
        <begin position="205"/>
        <end position="229"/>
    </location>
</feature>
<dbReference type="Proteomes" id="UP001166093">
    <property type="component" value="Unassembled WGS sequence"/>
</dbReference>
<comment type="pathway">
    <text evidence="2">Lipid metabolism; sphingolipid metabolism.</text>
</comment>